<feature type="compositionally biased region" description="Pro residues" evidence="1">
    <location>
        <begin position="61"/>
        <end position="70"/>
    </location>
</feature>
<feature type="region of interest" description="Disordered" evidence="1">
    <location>
        <begin position="50"/>
        <end position="105"/>
    </location>
</feature>
<dbReference type="Proteomes" id="UP001305647">
    <property type="component" value="Unassembled WGS sequence"/>
</dbReference>
<gene>
    <name evidence="2" type="ORF">N658DRAFT_489767</name>
</gene>
<comment type="caution">
    <text evidence="2">The sequence shown here is derived from an EMBL/GenBank/DDBJ whole genome shotgun (WGS) entry which is preliminary data.</text>
</comment>
<name>A0AAN6SWS6_9PEZI</name>
<organism evidence="2 3">
    <name type="scientific">Parathielavia hyrcaniae</name>
    <dbReference type="NCBI Taxonomy" id="113614"/>
    <lineage>
        <taxon>Eukaryota</taxon>
        <taxon>Fungi</taxon>
        <taxon>Dikarya</taxon>
        <taxon>Ascomycota</taxon>
        <taxon>Pezizomycotina</taxon>
        <taxon>Sordariomycetes</taxon>
        <taxon>Sordariomycetidae</taxon>
        <taxon>Sordariales</taxon>
        <taxon>Chaetomiaceae</taxon>
        <taxon>Parathielavia</taxon>
    </lineage>
</organism>
<reference evidence="2" key="2">
    <citation type="submission" date="2023-05" db="EMBL/GenBank/DDBJ databases">
        <authorList>
            <consortium name="Lawrence Berkeley National Laboratory"/>
            <person name="Steindorff A."/>
            <person name="Hensen N."/>
            <person name="Bonometti L."/>
            <person name="Westerberg I."/>
            <person name="Brannstrom I.O."/>
            <person name="Guillou S."/>
            <person name="Cros-Aarteil S."/>
            <person name="Calhoun S."/>
            <person name="Haridas S."/>
            <person name="Kuo A."/>
            <person name="Mondo S."/>
            <person name="Pangilinan J."/>
            <person name="Riley R."/>
            <person name="Labutti K."/>
            <person name="Andreopoulos B."/>
            <person name="Lipzen A."/>
            <person name="Chen C."/>
            <person name="Yanf M."/>
            <person name="Daum C."/>
            <person name="Ng V."/>
            <person name="Clum A."/>
            <person name="Ohm R."/>
            <person name="Martin F."/>
            <person name="Silar P."/>
            <person name="Natvig D."/>
            <person name="Lalanne C."/>
            <person name="Gautier V."/>
            <person name="Ament-Velasquez S.L."/>
            <person name="Kruys A."/>
            <person name="Hutchinson M.I."/>
            <person name="Powell A.J."/>
            <person name="Barry K."/>
            <person name="Miller A.N."/>
            <person name="Grigoriev I.V."/>
            <person name="Debuchy R."/>
            <person name="Gladieux P."/>
            <person name="Thoren M.H."/>
            <person name="Johannesson H."/>
        </authorList>
    </citation>
    <scope>NUCLEOTIDE SEQUENCE</scope>
    <source>
        <strain evidence="2">CBS 757.83</strain>
    </source>
</reference>
<keyword evidence="3" id="KW-1185">Reference proteome</keyword>
<evidence type="ECO:0000256" key="1">
    <source>
        <dbReference type="SAM" id="MobiDB-lite"/>
    </source>
</evidence>
<accession>A0AAN6SWS6</accession>
<feature type="compositionally biased region" description="Pro residues" evidence="1">
    <location>
        <begin position="77"/>
        <end position="87"/>
    </location>
</feature>
<dbReference type="AlphaFoldDB" id="A0AAN6SWS6"/>
<evidence type="ECO:0000313" key="2">
    <source>
        <dbReference type="EMBL" id="KAK4096715.1"/>
    </source>
</evidence>
<evidence type="ECO:0000313" key="3">
    <source>
        <dbReference type="Proteomes" id="UP001305647"/>
    </source>
</evidence>
<protein>
    <submittedName>
        <fullName evidence="2">Uncharacterized protein</fullName>
    </submittedName>
</protein>
<proteinExistence type="predicted"/>
<feature type="region of interest" description="Disordered" evidence="1">
    <location>
        <begin position="151"/>
        <end position="176"/>
    </location>
</feature>
<reference evidence="2" key="1">
    <citation type="journal article" date="2023" name="Mol. Phylogenet. Evol.">
        <title>Genome-scale phylogeny and comparative genomics of the fungal order Sordariales.</title>
        <authorList>
            <person name="Hensen N."/>
            <person name="Bonometti L."/>
            <person name="Westerberg I."/>
            <person name="Brannstrom I.O."/>
            <person name="Guillou S."/>
            <person name="Cros-Aarteil S."/>
            <person name="Calhoun S."/>
            <person name="Haridas S."/>
            <person name="Kuo A."/>
            <person name="Mondo S."/>
            <person name="Pangilinan J."/>
            <person name="Riley R."/>
            <person name="LaButti K."/>
            <person name="Andreopoulos B."/>
            <person name="Lipzen A."/>
            <person name="Chen C."/>
            <person name="Yan M."/>
            <person name="Daum C."/>
            <person name="Ng V."/>
            <person name="Clum A."/>
            <person name="Steindorff A."/>
            <person name="Ohm R.A."/>
            <person name="Martin F."/>
            <person name="Silar P."/>
            <person name="Natvig D.O."/>
            <person name="Lalanne C."/>
            <person name="Gautier V."/>
            <person name="Ament-Velasquez S.L."/>
            <person name="Kruys A."/>
            <person name="Hutchinson M.I."/>
            <person name="Powell A.J."/>
            <person name="Barry K."/>
            <person name="Miller A.N."/>
            <person name="Grigoriev I.V."/>
            <person name="Debuchy R."/>
            <person name="Gladieux P."/>
            <person name="Hiltunen Thoren M."/>
            <person name="Johannesson H."/>
        </authorList>
    </citation>
    <scope>NUCLEOTIDE SEQUENCE</scope>
    <source>
        <strain evidence="2">CBS 757.83</strain>
    </source>
</reference>
<dbReference type="EMBL" id="MU863700">
    <property type="protein sequence ID" value="KAK4096715.1"/>
    <property type="molecule type" value="Genomic_DNA"/>
</dbReference>
<sequence>MTTDMLADPNYGPPQLAQMMAQLMGQMNEIQAEQANEREETRLQIRALQEGIATLQTTPGGNPPQLPTPASPLQQAPAPPPGPPAPPTQTKKKPTLPDPAKFNGNRKEFPSWLLDMQYKLEVDGPAIGPAKDQFIYIFSRLEKEAKSTTTAFARSGGPDGSFNPDGFLTSTTSSGV</sequence>